<protein>
    <submittedName>
        <fullName evidence="8">RING-type domain-containing protein</fullName>
    </submittedName>
</protein>
<evidence type="ECO:0000256" key="2">
    <source>
        <dbReference type="ARBA" id="ARBA00022833"/>
    </source>
</evidence>
<name>A0A183BU25_GLOPA</name>
<feature type="domain" description="RING-type" evidence="6">
    <location>
        <begin position="1682"/>
        <end position="1727"/>
    </location>
</feature>
<evidence type="ECO:0000256" key="1">
    <source>
        <dbReference type="ARBA" id="ARBA00022771"/>
    </source>
</evidence>
<dbReference type="CDD" id="cd16448">
    <property type="entry name" value="RING-H2"/>
    <property type="match status" value="1"/>
</dbReference>
<dbReference type="Pfam" id="PF13639">
    <property type="entry name" value="zf-RING_2"/>
    <property type="match status" value="1"/>
</dbReference>
<dbReference type="Proteomes" id="UP000050741">
    <property type="component" value="Unassembled WGS sequence"/>
</dbReference>
<keyword evidence="1 3" id="KW-0479">Metal-binding</keyword>
<feature type="compositionally biased region" description="Polar residues" evidence="5">
    <location>
        <begin position="1128"/>
        <end position="1152"/>
    </location>
</feature>
<sequence>MNRYTALLARPAELTNILNNPAVQYERWRASLYQHVLAYNNNLAFGHINISRSKDVDVQRIVKCNNLINYVLWDYNAPAANMPRLHGQLFTIPPEEARPRLDEISREKKLEPDLLDALLRILRENHPLAVTYQSAAETYQQLPPEERLNLRMLLVDTNKQGEERTISDQVAQAPPLHFADRANVQQIHPGRLSVETVAGSRLVAQFYLDSGANVMPPSVYDVVFMGRNDTKMVQMKWWNRQIDPALFPLLFPCGQFGYEYGIKLTLRENEAFDSAYKQIRGADTKLLNAKEELGEEEEFLGEEYEQQFHRRDRVSRSQWFRYFCHIRGLNYNWRDSHWLWDWRTLAQLYTITFNNRMEAQKVQFMKQLQGRRRLVRLEGEIGRIYMTDEHFRGSRQYYQREYANCMTICRDIGKPDLLITFTMDPDCAELQELLSVDANDNRQQWYDRPDIVCRLFIDKLKEMHKDLTQREVMGPVRGWFYSLEHQKRGLPHVHFALILDWDRMRSNGTINSPEEYIEQYISAEIPENLSGRSADVLRQRELYKTITTKNIHTCSAQRCLADGKCTKHFPKPFSYANVYSENHYPRYRRRPPAPSDKEAQQHPEKWGRYIQYADKRGKLITKDNRHVVPYNGFLSAKYKSHINTEFVAGEGCTKYLCKYVMKGADMAFIEVQATGDQQKKIDYDEFHQVRLARYITSMEAYLSLWGSPLVQRSHVVDELDVHGPHGLRIAVEQGFKDEEEDRNKICEAAQREEERRATGEERVSQLTAYFTYNQQHQPLGLTYATCYKKLRYDRTKKQWQASIVQSVCGVDDVQLATNLRLHMFGLLQRILEDQTCYPRGHFGNYSDFIQSISDLILVADENFNSYIEQRIDPFNWAKIHDAVFAALLLQRPIVVVNPALYQEITRERPTLHDTSYVQNLNVYFPDGHHLRMRRDVPLEQLGHFTARDRRNRERQVINPVVIWYNGHDHFQTLSFTPPVPNAAEGSEAITSLELQIPQQLLEEAEEPMEIEVLPQPQVVLPSVSSMLEEERDAAEIERSFESYDEVFLDDTFQQMQLCKWCDGVVIPAAAAATADNEMKQQSKWDGFIDLRCCGHFHRRNQTPASFEIKRLHEYEDEDDNCPNCHQRVGSTPHGTTDPTSTLTKSSESAAQKEQQETTLLSPKLSTSTESSVQQTVRISPSEQTSLISSRHGSTESAGSASSSEDSILRRAAALVIQLNEQRTQRQNVGAANTVIRAAVDQQQRQQLLQLFADQIRRDSEQSKKTHLANIGVASANKTAQDLFNIIRRFITLWYNMLQVDAHSASNDELILWLRNSPEMHYQLRKLQEAWEIAAEKLERKIKRAKTGFKLHGTNPLSPTGLKLMLKNAVRTRKRGSAHLSRPLTSIAASSVATAAEKRLRECGPLMGQQQQQCDEEQSGVSRRTLAEKRMNGALQYVEHLCNQHVERLKNLPVRNLTWDREAAIERELASQQQQHRKKVKHILRRALAAGDLNLADYEAVRQLTDELISSAIFEVDAQHQEVVNQQNAIIREQKRREEEQRGKELQQQRMLAEIEFQKQREEEEKWMAHRSEPIEELERLARIEAYGFDPKTEQSAPVTLAEQRDLLQQVGVAQPEAAALQAQEHIEQQLQFASGDYVEEVEVAGKKGEDKGPTPHPHFASLAYDILTARREQILHRNEPNCSICREPFRVGDLVTRLHPDALVKHIFHTICLRRWLTTSHTCPMCRKDVEIEQIIPPNHEHLNAFNEYVAREQQQPNATMRLRDNEFVSRAWHLYEQLRQPQRDAYGSQIGRGLEPEAAFRQVMGFINRGRFDMFGGEQLIWDASDPRNDAAAGTHICKHILQDKLNEDRRKN</sequence>
<evidence type="ECO:0000256" key="4">
    <source>
        <dbReference type="SAM" id="Coils"/>
    </source>
</evidence>
<dbReference type="InterPro" id="IPR025476">
    <property type="entry name" value="Helitron_helicase-like"/>
</dbReference>
<keyword evidence="1 3" id="KW-0863">Zinc-finger</keyword>
<evidence type="ECO:0000256" key="3">
    <source>
        <dbReference type="PROSITE-ProRule" id="PRU00175"/>
    </source>
</evidence>
<dbReference type="GO" id="GO:0008270">
    <property type="term" value="F:zinc ion binding"/>
    <property type="evidence" value="ECO:0007669"/>
    <property type="project" value="UniProtKB-KW"/>
</dbReference>
<evidence type="ECO:0000259" key="6">
    <source>
        <dbReference type="PROSITE" id="PS50089"/>
    </source>
</evidence>
<dbReference type="Gene3D" id="3.30.40.10">
    <property type="entry name" value="Zinc/RING finger domain, C3HC4 (zinc finger)"/>
    <property type="match status" value="1"/>
</dbReference>
<organism evidence="7 8">
    <name type="scientific">Globodera pallida</name>
    <name type="common">Potato cyst nematode worm</name>
    <name type="synonym">Heterodera pallida</name>
    <dbReference type="NCBI Taxonomy" id="36090"/>
    <lineage>
        <taxon>Eukaryota</taxon>
        <taxon>Metazoa</taxon>
        <taxon>Ecdysozoa</taxon>
        <taxon>Nematoda</taxon>
        <taxon>Chromadorea</taxon>
        <taxon>Rhabditida</taxon>
        <taxon>Tylenchina</taxon>
        <taxon>Tylenchomorpha</taxon>
        <taxon>Tylenchoidea</taxon>
        <taxon>Heteroderidae</taxon>
        <taxon>Heteroderinae</taxon>
        <taxon>Globodera</taxon>
    </lineage>
</organism>
<keyword evidence="7" id="KW-1185">Reference proteome</keyword>
<dbReference type="WBParaSite" id="GPLIN_000411100">
    <property type="protein sequence ID" value="GPLIN_000411100"/>
    <property type="gene ID" value="GPLIN_000411100"/>
</dbReference>
<keyword evidence="4" id="KW-0175">Coiled coil</keyword>
<evidence type="ECO:0000313" key="7">
    <source>
        <dbReference type="Proteomes" id="UP000050741"/>
    </source>
</evidence>
<dbReference type="SUPFAM" id="SSF57850">
    <property type="entry name" value="RING/U-box"/>
    <property type="match status" value="1"/>
</dbReference>
<evidence type="ECO:0000313" key="8">
    <source>
        <dbReference type="WBParaSite" id="GPLIN_000411100"/>
    </source>
</evidence>
<dbReference type="PANTHER" id="PTHR10492:SF57">
    <property type="entry name" value="ATP-DEPENDENT DNA HELICASE"/>
    <property type="match status" value="1"/>
</dbReference>
<feature type="coiled-coil region" evidence="4">
    <location>
        <begin position="1535"/>
        <end position="1562"/>
    </location>
</feature>
<proteinExistence type="predicted"/>
<dbReference type="PANTHER" id="PTHR10492">
    <property type="match status" value="1"/>
</dbReference>
<reference evidence="7" key="1">
    <citation type="submission" date="2014-05" db="EMBL/GenBank/DDBJ databases">
        <title>The genome and life-stage specific transcriptomes of Globodera pallida elucidate key aspects of plant parasitism by a cyst nematode.</title>
        <authorList>
            <person name="Cotton J.A."/>
            <person name="Lilley C.J."/>
            <person name="Jones L.M."/>
            <person name="Kikuchi T."/>
            <person name="Reid A.J."/>
            <person name="Thorpe P."/>
            <person name="Tsai I.J."/>
            <person name="Beasley H."/>
            <person name="Blok V."/>
            <person name="Cock P.J.A."/>
            <person name="Van den Akker S.E."/>
            <person name="Holroyd N."/>
            <person name="Hunt M."/>
            <person name="Mantelin S."/>
            <person name="Naghra H."/>
            <person name="Pain A."/>
            <person name="Palomares-Rius J.E."/>
            <person name="Zarowiecki M."/>
            <person name="Berriman M."/>
            <person name="Jones J.T."/>
            <person name="Urwin P.E."/>
        </authorList>
    </citation>
    <scope>NUCLEOTIDE SEQUENCE [LARGE SCALE GENOMIC DNA]</scope>
    <source>
        <strain evidence="7">Lindley</strain>
    </source>
</reference>
<feature type="compositionally biased region" description="Polar residues" evidence="5">
    <location>
        <begin position="1177"/>
        <end position="1191"/>
    </location>
</feature>
<accession>A0A183BU25</accession>
<dbReference type="InterPro" id="IPR013083">
    <property type="entry name" value="Znf_RING/FYVE/PHD"/>
</dbReference>
<feature type="compositionally biased region" description="Low complexity" evidence="5">
    <location>
        <begin position="1194"/>
        <end position="1204"/>
    </location>
</feature>
<keyword evidence="2" id="KW-0862">Zinc</keyword>
<dbReference type="Pfam" id="PF14214">
    <property type="entry name" value="Helitron_like_N"/>
    <property type="match status" value="1"/>
</dbReference>
<dbReference type="PROSITE" id="PS50089">
    <property type="entry name" value="ZF_RING_2"/>
    <property type="match status" value="1"/>
</dbReference>
<evidence type="ECO:0000256" key="5">
    <source>
        <dbReference type="SAM" id="MobiDB-lite"/>
    </source>
</evidence>
<feature type="compositionally biased region" description="Low complexity" evidence="5">
    <location>
        <begin position="1157"/>
        <end position="1176"/>
    </location>
</feature>
<dbReference type="InterPro" id="IPR001841">
    <property type="entry name" value="Znf_RING"/>
</dbReference>
<reference evidence="8" key="2">
    <citation type="submission" date="2016-06" db="UniProtKB">
        <authorList>
            <consortium name="WormBaseParasite"/>
        </authorList>
    </citation>
    <scope>IDENTIFICATION</scope>
</reference>
<feature type="region of interest" description="Disordered" evidence="5">
    <location>
        <begin position="1117"/>
        <end position="1204"/>
    </location>
</feature>